<dbReference type="Pfam" id="PF00440">
    <property type="entry name" value="TetR_N"/>
    <property type="match status" value="1"/>
</dbReference>
<dbReference type="InterPro" id="IPR023772">
    <property type="entry name" value="DNA-bd_HTH_TetR-type_CS"/>
</dbReference>
<dbReference type="Gene3D" id="1.10.357.10">
    <property type="entry name" value="Tetracycline Repressor, domain 2"/>
    <property type="match status" value="1"/>
</dbReference>
<comment type="caution">
    <text evidence="6">The sequence shown here is derived from an EMBL/GenBank/DDBJ whole genome shotgun (WGS) entry which is preliminary data.</text>
</comment>
<evidence type="ECO:0000256" key="4">
    <source>
        <dbReference type="PROSITE-ProRule" id="PRU00335"/>
    </source>
</evidence>
<reference evidence="6" key="2">
    <citation type="submission" date="2024-02" db="EMBL/GenBank/DDBJ databases">
        <authorList>
            <person name="Prathaban M."/>
            <person name="Mythili R."/>
            <person name="Sharmila Devi N."/>
            <person name="Sobanaa M."/>
            <person name="Prathiviraj R."/>
            <person name="Selvin J."/>
        </authorList>
    </citation>
    <scope>NUCLEOTIDE SEQUENCE</scope>
    <source>
        <strain evidence="6">MP1014</strain>
    </source>
</reference>
<dbReference type="InterPro" id="IPR050109">
    <property type="entry name" value="HTH-type_TetR-like_transc_reg"/>
</dbReference>
<dbReference type="PRINTS" id="PR00455">
    <property type="entry name" value="HTHTETR"/>
</dbReference>
<dbReference type="Gene3D" id="1.10.10.60">
    <property type="entry name" value="Homeodomain-like"/>
    <property type="match status" value="1"/>
</dbReference>
<name>A0ABU7Z6F4_9MICO</name>
<dbReference type="Proteomes" id="UP001310387">
    <property type="component" value="Unassembled WGS sequence"/>
</dbReference>
<dbReference type="PROSITE" id="PS50977">
    <property type="entry name" value="HTH_TETR_2"/>
    <property type="match status" value="1"/>
</dbReference>
<evidence type="ECO:0000256" key="3">
    <source>
        <dbReference type="ARBA" id="ARBA00023163"/>
    </source>
</evidence>
<gene>
    <name evidence="6" type="ORF">V5O49_07470</name>
</gene>
<evidence type="ECO:0000256" key="1">
    <source>
        <dbReference type="ARBA" id="ARBA00023015"/>
    </source>
</evidence>
<sequence length="201" mass="21364">MTPTDPPAGLRARKKQARADAIVDAAQRLVLDRGLDAVTVEGIAEAAGISPRTFFNYFDSKDDAVLGQRGLDVDDAAVATFVAGGPTGDFLDDVEALVTALVAAMAGGHDRAERAFGLMESEPRLLAGHVTWLEKHRTEIAALFARRAEHASGPADPDFCSMTVFLLVRATGERWERSGRTGELTDHVPGAVAALRALSRA</sequence>
<evidence type="ECO:0000256" key="2">
    <source>
        <dbReference type="ARBA" id="ARBA00023125"/>
    </source>
</evidence>
<dbReference type="InterPro" id="IPR001647">
    <property type="entry name" value="HTH_TetR"/>
</dbReference>
<protein>
    <submittedName>
        <fullName evidence="6">Helix-turn-helix domain-containing protein</fullName>
    </submittedName>
</protein>
<evidence type="ECO:0000259" key="5">
    <source>
        <dbReference type="PROSITE" id="PS50977"/>
    </source>
</evidence>
<proteinExistence type="predicted"/>
<feature type="DNA-binding region" description="H-T-H motif" evidence="4">
    <location>
        <begin position="39"/>
        <end position="58"/>
    </location>
</feature>
<accession>A0ABU7Z6F4</accession>
<evidence type="ECO:0000313" key="7">
    <source>
        <dbReference type="Proteomes" id="UP001310387"/>
    </source>
</evidence>
<keyword evidence="3" id="KW-0804">Transcription</keyword>
<keyword evidence="1" id="KW-0805">Transcription regulation</keyword>
<dbReference type="SUPFAM" id="SSF46689">
    <property type="entry name" value="Homeodomain-like"/>
    <property type="match status" value="1"/>
</dbReference>
<dbReference type="PANTHER" id="PTHR30055">
    <property type="entry name" value="HTH-TYPE TRANSCRIPTIONAL REGULATOR RUTR"/>
    <property type="match status" value="1"/>
</dbReference>
<dbReference type="PANTHER" id="PTHR30055:SF238">
    <property type="entry name" value="MYCOFACTOCIN BIOSYNTHESIS TRANSCRIPTIONAL REGULATOR MFTR-RELATED"/>
    <property type="match status" value="1"/>
</dbReference>
<reference evidence="6" key="1">
    <citation type="journal article" date="2024" name="Antonie Van Leeuwenhoek">
        <title>Isoptericola haloaureus sp. nov., a dimorphic actinobacterium isolated from mangrove sediments of southeast India, implicating biosaline agricultural significance through nitrogen fixation and salt tolerance genes.</title>
        <authorList>
            <person name="Prathaban M."/>
            <person name="Prathiviraj R."/>
            <person name="Ravichandran M."/>
            <person name="Natarajan S.D."/>
            <person name="Sobanaa M."/>
            <person name="Hari Krishna Kumar S."/>
            <person name="Chandrasekar V."/>
            <person name="Selvin J."/>
        </authorList>
    </citation>
    <scope>NUCLEOTIDE SEQUENCE</scope>
    <source>
        <strain evidence="6">MP1014</strain>
    </source>
</reference>
<dbReference type="InterPro" id="IPR009057">
    <property type="entry name" value="Homeodomain-like_sf"/>
</dbReference>
<feature type="domain" description="HTH tetR-type" evidence="5">
    <location>
        <begin position="16"/>
        <end position="76"/>
    </location>
</feature>
<keyword evidence="2 4" id="KW-0238">DNA-binding</keyword>
<organism evidence="6 7">
    <name type="scientific">Isoptericola haloaureus</name>
    <dbReference type="NCBI Taxonomy" id="1542902"/>
    <lineage>
        <taxon>Bacteria</taxon>
        <taxon>Bacillati</taxon>
        <taxon>Actinomycetota</taxon>
        <taxon>Actinomycetes</taxon>
        <taxon>Micrococcales</taxon>
        <taxon>Promicromonosporaceae</taxon>
        <taxon>Isoptericola</taxon>
    </lineage>
</organism>
<evidence type="ECO:0000313" key="6">
    <source>
        <dbReference type="EMBL" id="MEG3614961.1"/>
    </source>
</evidence>
<dbReference type="RefSeq" id="WP_278237041.1">
    <property type="nucleotide sequence ID" value="NZ_JBAGLP010000116.1"/>
</dbReference>
<keyword evidence="7" id="KW-1185">Reference proteome</keyword>
<dbReference type="EMBL" id="JBAGLP010000116">
    <property type="protein sequence ID" value="MEG3614961.1"/>
    <property type="molecule type" value="Genomic_DNA"/>
</dbReference>
<dbReference type="PROSITE" id="PS01081">
    <property type="entry name" value="HTH_TETR_1"/>
    <property type="match status" value="1"/>
</dbReference>